<protein>
    <submittedName>
        <fullName evidence="1">Uncharacterized protein</fullName>
    </submittedName>
</protein>
<evidence type="ECO:0000313" key="1">
    <source>
        <dbReference type="EMBL" id="PIT86230.1"/>
    </source>
</evidence>
<evidence type="ECO:0000313" key="2">
    <source>
        <dbReference type="Proteomes" id="UP000229362"/>
    </source>
</evidence>
<dbReference type="AlphaFoldDB" id="A0A2M6W0I6"/>
<feature type="non-terminal residue" evidence="1">
    <location>
        <position position="1"/>
    </location>
</feature>
<organism evidence="1 2">
    <name type="scientific">Candidatus Magasanikbacteria bacterium CG10_big_fil_rev_8_21_14_0_10_43_6</name>
    <dbReference type="NCBI Taxonomy" id="1974650"/>
    <lineage>
        <taxon>Bacteria</taxon>
        <taxon>Candidatus Magasanikiibacteriota</taxon>
    </lineage>
</organism>
<sequence length="72" mass="8358">DEESYVRVLSRGGYPRFHCYVEVLETGFRINLHLDQKRPSYGEHTAHSGEYDGAVVEREAERLQGMMQSLTR</sequence>
<name>A0A2M6W0I6_9BACT</name>
<comment type="caution">
    <text evidence="1">The sequence shown here is derived from an EMBL/GenBank/DDBJ whole genome shotgun (WGS) entry which is preliminary data.</text>
</comment>
<dbReference type="Proteomes" id="UP000229362">
    <property type="component" value="Unassembled WGS sequence"/>
</dbReference>
<reference evidence="2" key="1">
    <citation type="submission" date="2017-09" db="EMBL/GenBank/DDBJ databases">
        <title>Depth-based differentiation of microbial function through sediment-hosted aquifers and enrichment of novel symbionts in the deep terrestrial subsurface.</title>
        <authorList>
            <person name="Probst A.J."/>
            <person name="Ladd B."/>
            <person name="Jarett J.K."/>
            <person name="Geller-Mcgrath D.E."/>
            <person name="Sieber C.M.K."/>
            <person name="Emerson J.B."/>
            <person name="Anantharaman K."/>
            <person name="Thomas B.C."/>
            <person name="Malmstrom R."/>
            <person name="Stieglmeier M."/>
            <person name="Klingl A."/>
            <person name="Woyke T."/>
            <person name="Ryan C.M."/>
            <person name="Banfield J.F."/>
        </authorList>
    </citation>
    <scope>NUCLEOTIDE SEQUENCE [LARGE SCALE GENOMIC DNA]</scope>
</reference>
<dbReference type="EMBL" id="PFBZ01000186">
    <property type="protein sequence ID" value="PIT86230.1"/>
    <property type="molecule type" value="Genomic_DNA"/>
</dbReference>
<accession>A0A2M6W0I6</accession>
<proteinExistence type="predicted"/>
<gene>
    <name evidence="1" type="ORF">COU33_04325</name>
</gene>